<dbReference type="PROSITE" id="PS51755">
    <property type="entry name" value="OMPR_PHOB"/>
    <property type="match status" value="1"/>
</dbReference>
<feature type="DNA-binding region" description="OmpR/PhoB-type" evidence="5">
    <location>
        <begin position="1"/>
        <end position="98"/>
    </location>
</feature>
<dbReference type="SUPFAM" id="SSF46894">
    <property type="entry name" value="C-terminal effector domain of the bipartite response regulators"/>
    <property type="match status" value="1"/>
</dbReference>
<dbReference type="InterPro" id="IPR041664">
    <property type="entry name" value="AAA_16"/>
</dbReference>
<dbReference type="GO" id="GO:0003677">
    <property type="term" value="F:DNA binding"/>
    <property type="evidence" value="ECO:0007669"/>
    <property type="project" value="UniProtKB-UniRule"/>
</dbReference>
<dbReference type="EMBL" id="JAEMNV010000006">
    <property type="protein sequence ID" value="MBJ8340866.1"/>
    <property type="molecule type" value="Genomic_DNA"/>
</dbReference>
<sequence>MVSIRVLGSLDAAIGRESIDVGGPRQRGVLALLLVARGEVVSVDRLVDDLWKGEPPPRALGALQAYVSNLRRVLEPNRPPRAPAEILVSQAPGYALRLATSAVDAWQFEADVRAAATIDDPIRRHTALDEALGLWRGPAFAEFTGEPWATAEAHRLDELRLSTRERRAAAALDAGDAIAAAADAEALTGEYPLREEGWRLLALARYTAGRQAEALSALRQARDVLAEELGIDPGPALIRLEADLRAQRIPVRQPEPARATVARNEPMDTAVFVGRKPELQALHAVASTPAHGGRSRAALVSGEAGSGKSTLLQRFRTELEADGWRVVVGRCPETDGAPPAWPWVELLRSLAGEVDPGEHRDTLAPLLDDRRGNATDPNAAFGRFLLHRAVATYLDTAARDRPLAIFLDDLHRGDAETLALLSSVTESSSVFTVVAYRPDEVGPQLEHTLAGIATSTQARIRLTGLNAVDAAQLVRAVSGVLPDGSTIEKLTERTGGNPFYLRESARLLGSEGELVATSEVPEGVRDVLRRRFARLPEVAVSILRLMAVIGRNAEVDVLLRAAEVDEDTVLDALDAGVVAGLLDEPGPGRVRFTHALVRDTLFGDLSRLRRSRWHLRVAEAVEAVRPGDVAALAHHFGECLSLATARRAADYAIAAGEQAERRFAHDRAAAFYLRAVAALDVLDSAGTVTQQSVASHVDLISRASKAYLASGANIPAREARDRAASLAAAAGRDDLIVAALTAWDAPTPWLNRIYGTVDDRLVDMIESALSTTELTPAQRCRLLVVLVEEVSGEQYEKAWAAATEAERLAREIGDPHVLGLALSSNLSLHDPTMTRSARDRLAAEMIVLGTEYNMPAIALIGHYVAMQAAAAFGEIELTVEHLDAATAIADRYQWRQAQGTNMSARGFVAHARGDLDEAEKCYATTNDIFVRHGATDATGTYAVALFSIRLTQGRVGELAPIMTAVATSAPDAVADPLAVALLAIGDTAGARAARQQVRPIRIDFFRSLFLAVRGLAVVGLGAHDEARTVYNELLAYAGQIGGASTGSVAIGPTDTILGDLAMLLGDTAVAAAHYEVAEQLAVRCGCPQWIDEAQRRLGH</sequence>
<evidence type="ECO:0000259" key="6">
    <source>
        <dbReference type="PROSITE" id="PS51755"/>
    </source>
</evidence>
<organism evidence="7 8">
    <name type="scientific">Antrihabitans stalagmiti</name>
    <dbReference type="NCBI Taxonomy" id="2799499"/>
    <lineage>
        <taxon>Bacteria</taxon>
        <taxon>Bacillati</taxon>
        <taxon>Actinomycetota</taxon>
        <taxon>Actinomycetes</taxon>
        <taxon>Mycobacteriales</taxon>
        <taxon>Nocardiaceae</taxon>
        <taxon>Antrihabitans</taxon>
    </lineage>
</organism>
<keyword evidence="2" id="KW-0805">Transcription regulation</keyword>
<gene>
    <name evidence="7" type="ORF">JGU71_18440</name>
</gene>
<dbReference type="InterPro" id="IPR016032">
    <property type="entry name" value="Sig_transdc_resp-reg_C-effctor"/>
</dbReference>
<name>A0A934NSY7_9NOCA</name>
<accession>A0A934NSY7</accession>
<evidence type="ECO:0000256" key="1">
    <source>
        <dbReference type="ARBA" id="ARBA00005820"/>
    </source>
</evidence>
<keyword evidence="4" id="KW-0804">Transcription</keyword>
<dbReference type="InterPro" id="IPR036388">
    <property type="entry name" value="WH-like_DNA-bd_sf"/>
</dbReference>
<comment type="caution">
    <text evidence="7">The sequence shown here is derived from an EMBL/GenBank/DDBJ whole genome shotgun (WGS) entry which is preliminary data.</text>
</comment>
<dbReference type="Pfam" id="PF03704">
    <property type="entry name" value="BTAD"/>
    <property type="match status" value="1"/>
</dbReference>
<dbReference type="PANTHER" id="PTHR35807:SF1">
    <property type="entry name" value="TRANSCRIPTIONAL REGULATOR REDD"/>
    <property type="match status" value="1"/>
</dbReference>
<dbReference type="GO" id="GO:0006355">
    <property type="term" value="P:regulation of DNA-templated transcription"/>
    <property type="evidence" value="ECO:0007669"/>
    <property type="project" value="InterPro"/>
</dbReference>
<evidence type="ECO:0000256" key="4">
    <source>
        <dbReference type="ARBA" id="ARBA00023163"/>
    </source>
</evidence>
<comment type="similarity">
    <text evidence="1">Belongs to the AfsR/DnrI/RedD regulatory family.</text>
</comment>
<evidence type="ECO:0000256" key="2">
    <source>
        <dbReference type="ARBA" id="ARBA00023015"/>
    </source>
</evidence>
<evidence type="ECO:0000256" key="3">
    <source>
        <dbReference type="ARBA" id="ARBA00023125"/>
    </source>
</evidence>
<dbReference type="SUPFAM" id="SSF52540">
    <property type="entry name" value="P-loop containing nucleoside triphosphate hydrolases"/>
    <property type="match status" value="1"/>
</dbReference>
<dbReference type="RefSeq" id="WP_199705761.1">
    <property type="nucleotide sequence ID" value="NZ_JAEMNV010000006.1"/>
</dbReference>
<dbReference type="Gene3D" id="1.25.40.10">
    <property type="entry name" value="Tetratricopeptide repeat domain"/>
    <property type="match status" value="2"/>
</dbReference>
<dbReference type="SMART" id="SM01043">
    <property type="entry name" value="BTAD"/>
    <property type="match status" value="1"/>
</dbReference>
<feature type="domain" description="OmpR/PhoB-type" evidence="6">
    <location>
        <begin position="1"/>
        <end position="98"/>
    </location>
</feature>
<keyword evidence="8" id="KW-1185">Reference proteome</keyword>
<evidence type="ECO:0000313" key="7">
    <source>
        <dbReference type="EMBL" id="MBJ8340866.1"/>
    </source>
</evidence>
<dbReference type="Pfam" id="PF00486">
    <property type="entry name" value="Trans_reg_C"/>
    <property type="match status" value="1"/>
</dbReference>
<evidence type="ECO:0000256" key="5">
    <source>
        <dbReference type="PROSITE-ProRule" id="PRU01091"/>
    </source>
</evidence>
<reference evidence="7" key="1">
    <citation type="submission" date="2020-12" db="EMBL/GenBank/DDBJ databases">
        <title>Antrihabitans popcorni sp. nov. and Antrihabitans auranticaus sp. nov., isolated from a larva cave.</title>
        <authorList>
            <person name="Lee S.D."/>
            <person name="Kim I.S."/>
        </authorList>
    </citation>
    <scope>NUCLEOTIDE SEQUENCE</scope>
    <source>
        <strain evidence="7">YC3-6</strain>
    </source>
</reference>
<dbReference type="Pfam" id="PF13191">
    <property type="entry name" value="AAA_16"/>
    <property type="match status" value="1"/>
</dbReference>
<dbReference type="InterPro" id="IPR051677">
    <property type="entry name" value="AfsR-DnrI-RedD_regulator"/>
</dbReference>
<protein>
    <submittedName>
        <fullName evidence="7">AAA family ATPase</fullName>
    </submittedName>
</protein>
<dbReference type="Gene3D" id="1.10.10.10">
    <property type="entry name" value="Winged helix-like DNA-binding domain superfamily/Winged helix DNA-binding domain"/>
    <property type="match status" value="1"/>
</dbReference>
<dbReference type="AlphaFoldDB" id="A0A934NSY7"/>
<dbReference type="SUPFAM" id="SSF48452">
    <property type="entry name" value="TPR-like"/>
    <property type="match status" value="2"/>
</dbReference>
<dbReference type="Proteomes" id="UP000655868">
    <property type="component" value="Unassembled WGS sequence"/>
</dbReference>
<dbReference type="CDD" id="cd15831">
    <property type="entry name" value="BTAD"/>
    <property type="match status" value="1"/>
</dbReference>
<dbReference type="InterPro" id="IPR005158">
    <property type="entry name" value="BTAD"/>
</dbReference>
<evidence type="ECO:0000313" key="8">
    <source>
        <dbReference type="Proteomes" id="UP000655868"/>
    </source>
</evidence>
<dbReference type="InterPro" id="IPR011990">
    <property type="entry name" value="TPR-like_helical_dom_sf"/>
</dbReference>
<dbReference type="InterPro" id="IPR001867">
    <property type="entry name" value="OmpR/PhoB-type_DNA-bd"/>
</dbReference>
<proteinExistence type="inferred from homology"/>
<dbReference type="InterPro" id="IPR027417">
    <property type="entry name" value="P-loop_NTPase"/>
</dbReference>
<dbReference type="SMART" id="SM00862">
    <property type="entry name" value="Trans_reg_C"/>
    <property type="match status" value="1"/>
</dbReference>
<dbReference type="PANTHER" id="PTHR35807">
    <property type="entry name" value="TRANSCRIPTIONAL REGULATOR REDD-RELATED"/>
    <property type="match status" value="1"/>
</dbReference>
<keyword evidence="3 5" id="KW-0238">DNA-binding</keyword>
<dbReference type="GO" id="GO:0000160">
    <property type="term" value="P:phosphorelay signal transduction system"/>
    <property type="evidence" value="ECO:0007669"/>
    <property type="project" value="InterPro"/>
</dbReference>